<dbReference type="InterPro" id="IPR005498">
    <property type="entry name" value="T4SS_VirB10/TraB/TrbI"/>
</dbReference>
<dbReference type="Proteomes" id="UP000516349">
    <property type="component" value="Chromosome"/>
</dbReference>
<evidence type="ECO:0000256" key="1">
    <source>
        <dbReference type="ARBA" id="ARBA00004162"/>
    </source>
</evidence>
<evidence type="ECO:0000256" key="8">
    <source>
        <dbReference type="SAM" id="Phobius"/>
    </source>
</evidence>
<comment type="subcellular location">
    <subcellularLocation>
        <location evidence="1">Cell membrane</location>
        <topology evidence="1">Single-pass membrane protein</topology>
    </subcellularLocation>
</comment>
<evidence type="ECO:0000256" key="2">
    <source>
        <dbReference type="ARBA" id="ARBA00010265"/>
    </source>
</evidence>
<keyword evidence="5 8" id="KW-1133">Transmembrane helix</keyword>
<evidence type="ECO:0000256" key="3">
    <source>
        <dbReference type="ARBA" id="ARBA00022475"/>
    </source>
</evidence>
<keyword evidence="10" id="KW-1185">Reference proteome</keyword>
<accession>A0A7H1NRP1</accession>
<dbReference type="EMBL" id="CP060244">
    <property type="protein sequence ID" value="QNT78451.1"/>
    <property type="molecule type" value="Genomic_DNA"/>
</dbReference>
<proteinExistence type="inferred from homology"/>
<evidence type="ECO:0000256" key="4">
    <source>
        <dbReference type="ARBA" id="ARBA00022692"/>
    </source>
</evidence>
<evidence type="ECO:0000313" key="10">
    <source>
        <dbReference type="Proteomes" id="UP000516349"/>
    </source>
</evidence>
<dbReference type="Gene3D" id="2.40.128.260">
    <property type="entry name" value="Type IV secretion system, VirB10/TraB/TrbI"/>
    <property type="match status" value="2"/>
</dbReference>
<dbReference type="NCBIfam" id="NF038091">
    <property type="entry name" value="T4SS_VirB10"/>
    <property type="match status" value="1"/>
</dbReference>
<dbReference type="RefSeq" id="WP_203412724.1">
    <property type="nucleotide sequence ID" value="NZ_CP060244.1"/>
</dbReference>
<dbReference type="InterPro" id="IPR047695">
    <property type="entry name" value="T4SS_VirB10/PtlG"/>
</dbReference>
<feature type="transmembrane region" description="Helical" evidence="8">
    <location>
        <begin position="50"/>
        <end position="68"/>
    </location>
</feature>
<dbReference type="Pfam" id="PF03743">
    <property type="entry name" value="TrbI"/>
    <property type="match status" value="1"/>
</dbReference>
<keyword evidence="6 8" id="KW-0472">Membrane</keyword>
<feature type="region of interest" description="Disordered" evidence="7">
    <location>
        <begin position="1"/>
        <end position="38"/>
    </location>
</feature>
<dbReference type="GO" id="GO:0005886">
    <property type="term" value="C:plasma membrane"/>
    <property type="evidence" value="ECO:0007669"/>
    <property type="project" value="UniProtKB-SubCell"/>
</dbReference>
<reference evidence="9 10" key="1">
    <citation type="submission" date="2020-08" db="EMBL/GenBank/DDBJ databases">
        <title>Complete genome sequence of Entomobacter blattae G55GP.</title>
        <authorList>
            <person name="Poehlein A."/>
            <person name="Guzman J."/>
            <person name="Daniel R."/>
            <person name="Vilcinskas A."/>
        </authorList>
    </citation>
    <scope>NUCLEOTIDE SEQUENCE [LARGE SCALE GENOMIC DNA]</scope>
    <source>
        <strain evidence="9 10">G55GP</strain>
    </source>
</reference>
<dbReference type="CDD" id="cd16429">
    <property type="entry name" value="VirB10"/>
    <property type="match status" value="1"/>
</dbReference>
<dbReference type="KEGG" id="ebla:JGUZn3_12250"/>
<evidence type="ECO:0000256" key="7">
    <source>
        <dbReference type="SAM" id="MobiDB-lite"/>
    </source>
</evidence>
<name>A0A7H1NRP1_9PROT</name>
<keyword evidence="3" id="KW-1003">Cell membrane</keyword>
<keyword evidence="4 8" id="KW-0812">Transmembrane</keyword>
<dbReference type="InterPro" id="IPR042217">
    <property type="entry name" value="T4SS_VirB10/TrbI"/>
</dbReference>
<evidence type="ECO:0000256" key="5">
    <source>
        <dbReference type="ARBA" id="ARBA00022989"/>
    </source>
</evidence>
<feature type="compositionally biased region" description="Basic and acidic residues" evidence="7">
    <location>
        <begin position="165"/>
        <end position="178"/>
    </location>
</feature>
<comment type="similarity">
    <text evidence="2">Belongs to the TrbI/VirB10 family.</text>
</comment>
<protein>
    <submittedName>
        <fullName evidence="9">Bacterial conjugation TrbI-like protein</fullName>
    </submittedName>
</protein>
<organism evidence="9 10">
    <name type="scientific">Entomobacter blattae</name>
    <dbReference type="NCBI Taxonomy" id="2762277"/>
    <lineage>
        <taxon>Bacteria</taxon>
        <taxon>Pseudomonadati</taxon>
        <taxon>Pseudomonadota</taxon>
        <taxon>Alphaproteobacteria</taxon>
        <taxon>Acetobacterales</taxon>
        <taxon>Acetobacteraceae</taxon>
        <taxon>Entomobacter</taxon>
    </lineage>
</organism>
<evidence type="ECO:0000313" key="9">
    <source>
        <dbReference type="EMBL" id="QNT78451.1"/>
    </source>
</evidence>
<sequence>MPKTIDTDTFYQSPSSSPSPEGSTRQNDEPIDSRLPLTPDRKKRAVGLKALFFLSGVSCLGFFGYLGYENWISSHENSQKNRPVPAPVPKHQFTLATTPRPEPKKQALTVLPPPDATHGITSNASPLAAQSGPKKHSPTPEELALQRRLESGFGGSIGSGSDTGSAEKKPMPERRSEESSALSRRLSGDHRAPALASVMAHPRFMVPKGTMITCGTLTELDTTVAGLVSCRVSRDVFSADGTVRLIDKGAVVDGEVSSGLAHGQERIFVLWTRLRNPDGVVVNLDSPGTNRLGSAGIEGQVDTHFFDRFGDAMMISLFSDLSQSTIGTLSNLTQKHNTANISTSNTQQQTSQMGNTVLQNTVNIPPTLYDQQGDVVSIYVARDLDFSSVYSLAYGSAP</sequence>
<dbReference type="AlphaFoldDB" id="A0A7H1NRP1"/>
<feature type="region of interest" description="Disordered" evidence="7">
    <location>
        <begin position="76"/>
        <end position="189"/>
    </location>
</feature>
<gene>
    <name evidence="9" type="ORF">JGUZn3_12250</name>
</gene>
<evidence type="ECO:0000256" key="6">
    <source>
        <dbReference type="ARBA" id="ARBA00023136"/>
    </source>
</evidence>